<dbReference type="SUPFAM" id="SSF52540">
    <property type="entry name" value="P-loop containing nucleoside triphosphate hydrolases"/>
    <property type="match status" value="1"/>
</dbReference>
<comment type="subcellular location">
    <subcellularLocation>
        <location evidence="1">Cytoplasm</location>
    </subcellularLocation>
</comment>
<sequence length="156" mass="17374">MHSSDDSRISLALADEGATLALAQRLASCLEPGMVIYLHGDLGAGKTTLVRGVLNALGHQGRVKSPTYTLVEPYQAAGLDLRHFDLYRLRDEEEWESAGFRDEFDGHNVFLIEWPEKAQGLIPRADVEIDLAILNEGREAQIRANTEMGKRCLERL</sequence>
<evidence type="ECO:0000256" key="8">
    <source>
        <dbReference type="ARBA" id="ARBA00022840"/>
    </source>
</evidence>
<evidence type="ECO:0000256" key="4">
    <source>
        <dbReference type="ARBA" id="ARBA00022490"/>
    </source>
</evidence>
<keyword evidence="12" id="KW-1185">Reference proteome</keyword>
<dbReference type="PANTHER" id="PTHR33540">
    <property type="entry name" value="TRNA THREONYLCARBAMOYLADENOSINE BIOSYNTHESIS PROTEIN TSAE"/>
    <property type="match status" value="1"/>
</dbReference>
<dbReference type="NCBIfam" id="TIGR00150">
    <property type="entry name" value="T6A_YjeE"/>
    <property type="match status" value="1"/>
</dbReference>
<proteinExistence type="inferred from homology"/>
<dbReference type="KEGG" id="fku:FGKAn22_09650"/>
<dbReference type="EMBL" id="AP019536">
    <property type="protein sequence ID" value="BBI99272.1"/>
    <property type="molecule type" value="Genomic_DNA"/>
</dbReference>
<dbReference type="InterPro" id="IPR027417">
    <property type="entry name" value="P-loop_NTPase"/>
</dbReference>
<reference evidence="11 12" key="1">
    <citation type="submission" date="2019-03" db="EMBL/GenBank/DDBJ databases">
        <title>Complete genome sequence of Ferrigenium kumadai strain An22, a microaerophilic iron-oxidizing bacterium isolated from a paddy field soil.</title>
        <authorList>
            <person name="Watanabe T."/>
            <person name="Asakawa S."/>
        </authorList>
    </citation>
    <scope>NUCLEOTIDE SEQUENCE [LARGE SCALE GENOMIC DNA]</scope>
    <source>
        <strain evidence="11 12">An22</strain>
    </source>
</reference>
<dbReference type="AlphaFoldDB" id="A0AAN1W0G6"/>
<dbReference type="InterPro" id="IPR003442">
    <property type="entry name" value="T6A_TsaE"/>
</dbReference>
<evidence type="ECO:0000256" key="9">
    <source>
        <dbReference type="ARBA" id="ARBA00022842"/>
    </source>
</evidence>
<evidence type="ECO:0000256" key="10">
    <source>
        <dbReference type="ARBA" id="ARBA00032441"/>
    </source>
</evidence>
<keyword evidence="7" id="KW-0547">Nucleotide-binding</keyword>
<keyword evidence="6" id="KW-0479">Metal-binding</keyword>
<dbReference type="Pfam" id="PF02367">
    <property type="entry name" value="TsaE"/>
    <property type="match status" value="1"/>
</dbReference>
<accession>A0AAN1W0G6</accession>
<dbReference type="Proteomes" id="UP001319121">
    <property type="component" value="Chromosome"/>
</dbReference>
<dbReference type="GO" id="GO:0002949">
    <property type="term" value="P:tRNA threonylcarbamoyladenosine modification"/>
    <property type="evidence" value="ECO:0007669"/>
    <property type="project" value="InterPro"/>
</dbReference>
<evidence type="ECO:0000256" key="2">
    <source>
        <dbReference type="ARBA" id="ARBA00007599"/>
    </source>
</evidence>
<keyword evidence="4" id="KW-0963">Cytoplasm</keyword>
<evidence type="ECO:0000256" key="6">
    <source>
        <dbReference type="ARBA" id="ARBA00022723"/>
    </source>
</evidence>
<dbReference type="GO" id="GO:0005737">
    <property type="term" value="C:cytoplasm"/>
    <property type="evidence" value="ECO:0007669"/>
    <property type="project" value="UniProtKB-SubCell"/>
</dbReference>
<evidence type="ECO:0000256" key="7">
    <source>
        <dbReference type="ARBA" id="ARBA00022741"/>
    </source>
</evidence>
<evidence type="ECO:0000256" key="5">
    <source>
        <dbReference type="ARBA" id="ARBA00022694"/>
    </source>
</evidence>
<evidence type="ECO:0000256" key="1">
    <source>
        <dbReference type="ARBA" id="ARBA00004496"/>
    </source>
</evidence>
<gene>
    <name evidence="11" type="ORF">FGKAn22_09650</name>
</gene>
<evidence type="ECO:0000313" key="11">
    <source>
        <dbReference type="EMBL" id="BBI99272.1"/>
    </source>
</evidence>
<keyword evidence="8" id="KW-0067">ATP-binding</keyword>
<keyword evidence="5" id="KW-0819">tRNA processing</keyword>
<organism evidence="11 12">
    <name type="scientific">Ferrigenium kumadai</name>
    <dbReference type="NCBI Taxonomy" id="1682490"/>
    <lineage>
        <taxon>Bacteria</taxon>
        <taxon>Pseudomonadati</taxon>
        <taxon>Pseudomonadota</taxon>
        <taxon>Betaproteobacteria</taxon>
        <taxon>Nitrosomonadales</taxon>
        <taxon>Gallionellaceae</taxon>
        <taxon>Ferrigenium</taxon>
    </lineage>
</organism>
<comment type="similarity">
    <text evidence="2">Belongs to the TsaE family.</text>
</comment>
<dbReference type="PANTHER" id="PTHR33540:SF2">
    <property type="entry name" value="TRNA THREONYLCARBAMOYLADENOSINE BIOSYNTHESIS PROTEIN TSAE"/>
    <property type="match status" value="1"/>
</dbReference>
<dbReference type="GO" id="GO:0005524">
    <property type="term" value="F:ATP binding"/>
    <property type="evidence" value="ECO:0007669"/>
    <property type="project" value="UniProtKB-KW"/>
</dbReference>
<dbReference type="GO" id="GO:0046872">
    <property type="term" value="F:metal ion binding"/>
    <property type="evidence" value="ECO:0007669"/>
    <property type="project" value="UniProtKB-KW"/>
</dbReference>
<evidence type="ECO:0000313" key="12">
    <source>
        <dbReference type="Proteomes" id="UP001319121"/>
    </source>
</evidence>
<protein>
    <recommendedName>
        <fullName evidence="3">tRNA threonylcarbamoyladenosine biosynthesis protein TsaE</fullName>
    </recommendedName>
    <alternativeName>
        <fullName evidence="10">t(6)A37 threonylcarbamoyladenosine biosynthesis protein TsaE</fullName>
    </alternativeName>
</protein>
<keyword evidence="9" id="KW-0460">Magnesium</keyword>
<dbReference type="RefSeq" id="WP_343214996.1">
    <property type="nucleotide sequence ID" value="NZ_AP019536.1"/>
</dbReference>
<evidence type="ECO:0000256" key="3">
    <source>
        <dbReference type="ARBA" id="ARBA00019010"/>
    </source>
</evidence>
<name>A0AAN1W0G6_9PROT</name>
<dbReference type="Gene3D" id="3.40.50.300">
    <property type="entry name" value="P-loop containing nucleotide triphosphate hydrolases"/>
    <property type="match status" value="1"/>
</dbReference>